<dbReference type="GO" id="GO:0005986">
    <property type="term" value="P:sucrose biosynthetic process"/>
    <property type="evidence" value="ECO:0007669"/>
    <property type="project" value="TreeGrafter"/>
</dbReference>
<dbReference type="PIRSF" id="PIRSF500210">
    <property type="entry name" value="FBPtase"/>
    <property type="match status" value="1"/>
</dbReference>
<gene>
    <name evidence="16" type="ORF">TrST_g3057</name>
</gene>
<feature type="signal peptide" evidence="13">
    <location>
        <begin position="1"/>
        <end position="15"/>
    </location>
</feature>
<dbReference type="InterPro" id="IPR044015">
    <property type="entry name" value="FBPase_C_dom"/>
</dbReference>
<evidence type="ECO:0000313" key="17">
    <source>
        <dbReference type="Proteomes" id="UP001165085"/>
    </source>
</evidence>
<dbReference type="PANTHER" id="PTHR11556:SF1">
    <property type="entry name" value="FRUCTOSE-BISPHOSPHATASE"/>
    <property type="match status" value="1"/>
</dbReference>
<keyword evidence="17" id="KW-1185">Reference proteome</keyword>
<dbReference type="GO" id="GO:0005829">
    <property type="term" value="C:cytosol"/>
    <property type="evidence" value="ECO:0007669"/>
    <property type="project" value="TreeGrafter"/>
</dbReference>
<dbReference type="GO" id="GO:0006000">
    <property type="term" value="P:fructose metabolic process"/>
    <property type="evidence" value="ECO:0007669"/>
    <property type="project" value="TreeGrafter"/>
</dbReference>
<evidence type="ECO:0000256" key="1">
    <source>
        <dbReference type="ARBA" id="ARBA00001273"/>
    </source>
</evidence>
<dbReference type="PANTHER" id="PTHR11556">
    <property type="entry name" value="FRUCTOSE-1,6-BISPHOSPHATASE-RELATED"/>
    <property type="match status" value="1"/>
</dbReference>
<dbReference type="Gene3D" id="3.40.190.80">
    <property type="match status" value="1"/>
</dbReference>
<dbReference type="Proteomes" id="UP001165085">
    <property type="component" value="Unassembled WGS sequence"/>
</dbReference>
<dbReference type="InterPro" id="IPR028343">
    <property type="entry name" value="FBPtase"/>
</dbReference>
<comment type="catalytic activity">
    <reaction evidence="1">
        <text>beta-D-fructose 1,6-bisphosphate + H2O = beta-D-fructose 6-phosphate + phosphate</text>
        <dbReference type="Rhea" id="RHEA:11064"/>
        <dbReference type="ChEBI" id="CHEBI:15377"/>
        <dbReference type="ChEBI" id="CHEBI:32966"/>
        <dbReference type="ChEBI" id="CHEBI:43474"/>
        <dbReference type="ChEBI" id="CHEBI:57634"/>
        <dbReference type="EC" id="3.1.3.11"/>
    </reaction>
</comment>
<evidence type="ECO:0000256" key="11">
    <source>
        <dbReference type="ARBA" id="ARBA00032973"/>
    </source>
</evidence>
<evidence type="ECO:0000313" key="16">
    <source>
        <dbReference type="EMBL" id="GMH75699.1"/>
    </source>
</evidence>
<feature type="domain" description="Fructose-1-6-bisphosphatase class I N-terminal" evidence="14">
    <location>
        <begin position="60"/>
        <end position="269"/>
    </location>
</feature>
<keyword evidence="13" id="KW-0732">Signal</keyword>
<dbReference type="OrthoDB" id="10256725at2759"/>
<sequence length="408" mass="44119">MKLAIVAALITSVGAFMAPAPSTFISRRTTSPIMATASPPAPAARKTPVFDEVCETTGVTLTRFMIEVAMLNPELSELPSLFSGIETACKAISNMVKRSQLTGDIGYAEGGGSINVQGEEQKTLDIMTNDVLKRALRFTGKLGVLASEEEDTPVDVEPTGKEVMFDETSKYVAVFDPLDGSSNVDAGIPTGTIFGIFDHDEECVVNDKDEGLTEAEMVCLTNTLKPGTDLIASGYCLYSSSCFFVMTVGCGVYGFTLDESIGEFVLTHPNIKIPETSKIYSFNEANLPQWDEPMRETVEKWRIGEGKSGNSFSSRYIGSMVGDVHRTLLYGGVFGYPSDKKNVNGKLRLLYEGAPMSYLMEQAGGLSTTGTKRVMEILPDEVHQRVPIVMGSKQDVQEVVDAYSAAGF</sequence>
<evidence type="ECO:0000256" key="4">
    <source>
        <dbReference type="ARBA" id="ARBA00011881"/>
    </source>
</evidence>
<dbReference type="SUPFAM" id="SSF56655">
    <property type="entry name" value="Carbohydrate phosphatase"/>
    <property type="match status" value="1"/>
</dbReference>
<comment type="subunit">
    <text evidence="4">Homotetramer.</text>
</comment>
<evidence type="ECO:0000256" key="9">
    <source>
        <dbReference type="ARBA" id="ARBA00023277"/>
    </source>
</evidence>
<dbReference type="GO" id="GO:0006094">
    <property type="term" value="P:gluconeogenesis"/>
    <property type="evidence" value="ECO:0007669"/>
    <property type="project" value="TreeGrafter"/>
</dbReference>
<dbReference type="AlphaFoldDB" id="A0A9W7AWI2"/>
<dbReference type="PIRSF" id="PIRSF000904">
    <property type="entry name" value="FBPtase_SBPase"/>
    <property type="match status" value="1"/>
</dbReference>
<evidence type="ECO:0000256" key="12">
    <source>
        <dbReference type="RuleBase" id="RU000508"/>
    </source>
</evidence>
<evidence type="ECO:0000256" key="3">
    <source>
        <dbReference type="ARBA" id="ARBA00010941"/>
    </source>
</evidence>
<dbReference type="GO" id="GO:0042132">
    <property type="term" value="F:fructose 1,6-bisphosphate 1-phosphatase activity"/>
    <property type="evidence" value="ECO:0007669"/>
    <property type="project" value="UniProtKB-EC"/>
</dbReference>
<evidence type="ECO:0000259" key="14">
    <source>
        <dbReference type="Pfam" id="PF00316"/>
    </source>
</evidence>
<dbReference type="GO" id="GO:0030388">
    <property type="term" value="P:fructose 1,6-bisphosphate metabolic process"/>
    <property type="evidence" value="ECO:0007669"/>
    <property type="project" value="TreeGrafter"/>
</dbReference>
<evidence type="ECO:0000256" key="7">
    <source>
        <dbReference type="ARBA" id="ARBA00022801"/>
    </source>
</evidence>
<comment type="similarity">
    <text evidence="3 12">Belongs to the FBPase class 1 family.</text>
</comment>
<dbReference type="EC" id="3.1.3.11" evidence="5"/>
<evidence type="ECO:0000256" key="10">
    <source>
        <dbReference type="ARBA" id="ARBA00024331"/>
    </source>
</evidence>
<dbReference type="InterPro" id="IPR033391">
    <property type="entry name" value="FBPase_N"/>
</dbReference>
<keyword evidence="8" id="KW-0460">Magnesium</keyword>
<dbReference type="FunFam" id="3.40.190.80:FF:000001">
    <property type="entry name" value="Fructose-1,6-bisphosphatase class 1"/>
    <property type="match status" value="1"/>
</dbReference>
<dbReference type="InterPro" id="IPR020548">
    <property type="entry name" value="Fructose_bisphosphatase_AS"/>
</dbReference>
<accession>A0A9W7AWI2</accession>
<evidence type="ECO:0000256" key="13">
    <source>
        <dbReference type="SAM" id="SignalP"/>
    </source>
</evidence>
<dbReference type="HAMAP" id="MF_01855">
    <property type="entry name" value="FBPase_class1"/>
    <property type="match status" value="1"/>
</dbReference>
<evidence type="ECO:0000259" key="15">
    <source>
        <dbReference type="Pfam" id="PF18913"/>
    </source>
</evidence>
<dbReference type="Gene3D" id="3.30.540.10">
    <property type="entry name" value="Fructose-1,6-Bisphosphatase, subunit A, domain 1"/>
    <property type="match status" value="1"/>
</dbReference>
<feature type="domain" description="Fructose-1-6-bisphosphatase class 1 C-terminal" evidence="15">
    <location>
        <begin position="273"/>
        <end position="403"/>
    </location>
</feature>
<evidence type="ECO:0000256" key="2">
    <source>
        <dbReference type="ARBA" id="ARBA00001946"/>
    </source>
</evidence>
<comment type="pathway">
    <text evidence="10">Carbohydrate biosynthesis.</text>
</comment>
<protein>
    <recommendedName>
        <fullName evidence="5">fructose-bisphosphatase</fullName>
        <ecNumber evidence="5">3.1.3.11</ecNumber>
    </recommendedName>
    <alternativeName>
        <fullName evidence="11">D-fructose-1,6-bisphosphate 1-phosphohydrolase</fullName>
    </alternativeName>
</protein>
<keyword evidence="6" id="KW-0479">Metal-binding</keyword>
<dbReference type="PRINTS" id="PR00115">
    <property type="entry name" value="F16BPHPHTASE"/>
</dbReference>
<evidence type="ECO:0000256" key="5">
    <source>
        <dbReference type="ARBA" id="ARBA00013093"/>
    </source>
</evidence>
<dbReference type="GO" id="GO:0006002">
    <property type="term" value="P:fructose 6-phosphate metabolic process"/>
    <property type="evidence" value="ECO:0007669"/>
    <property type="project" value="TreeGrafter"/>
</dbReference>
<organism evidence="16 17">
    <name type="scientific">Triparma strigata</name>
    <dbReference type="NCBI Taxonomy" id="1606541"/>
    <lineage>
        <taxon>Eukaryota</taxon>
        <taxon>Sar</taxon>
        <taxon>Stramenopiles</taxon>
        <taxon>Ochrophyta</taxon>
        <taxon>Bolidophyceae</taxon>
        <taxon>Parmales</taxon>
        <taxon>Triparmaceae</taxon>
        <taxon>Triparma</taxon>
    </lineage>
</organism>
<evidence type="ECO:0000256" key="8">
    <source>
        <dbReference type="ARBA" id="ARBA00022842"/>
    </source>
</evidence>
<keyword evidence="9 12" id="KW-0119">Carbohydrate metabolism</keyword>
<keyword evidence="7 12" id="KW-0378">Hydrolase</keyword>
<dbReference type="GO" id="GO:0046872">
    <property type="term" value="F:metal ion binding"/>
    <property type="evidence" value="ECO:0007669"/>
    <property type="project" value="UniProtKB-KW"/>
</dbReference>
<comment type="cofactor">
    <cofactor evidence="2">
        <name>Mg(2+)</name>
        <dbReference type="ChEBI" id="CHEBI:18420"/>
    </cofactor>
</comment>
<proteinExistence type="inferred from homology"/>
<dbReference type="EMBL" id="BRXY01000192">
    <property type="protein sequence ID" value="GMH75699.1"/>
    <property type="molecule type" value="Genomic_DNA"/>
</dbReference>
<name>A0A9W7AWI2_9STRA</name>
<reference evidence="17" key="1">
    <citation type="journal article" date="2023" name="Commun. Biol.">
        <title>Genome analysis of Parmales, the sister group of diatoms, reveals the evolutionary specialization of diatoms from phago-mixotrophs to photoautotrophs.</title>
        <authorList>
            <person name="Ban H."/>
            <person name="Sato S."/>
            <person name="Yoshikawa S."/>
            <person name="Yamada K."/>
            <person name="Nakamura Y."/>
            <person name="Ichinomiya M."/>
            <person name="Sato N."/>
            <person name="Blanc-Mathieu R."/>
            <person name="Endo H."/>
            <person name="Kuwata A."/>
            <person name="Ogata H."/>
        </authorList>
    </citation>
    <scope>NUCLEOTIDE SEQUENCE [LARGE SCALE GENOMIC DNA]</scope>
    <source>
        <strain evidence="17">NIES 3701</strain>
    </source>
</reference>
<dbReference type="Pfam" id="PF18913">
    <property type="entry name" value="FBPase_C"/>
    <property type="match status" value="1"/>
</dbReference>
<comment type="caution">
    <text evidence="16">The sequence shown here is derived from an EMBL/GenBank/DDBJ whole genome shotgun (WGS) entry which is preliminary data.</text>
</comment>
<feature type="chain" id="PRO_5040857506" description="fructose-bisphosphatase" evidence="13">
    <location>
        <begin position="16"/>
        <end position="408"/>
    </location>
</feature>
<evidence type="ECO:0000256" key="6">
    <source>
        <dbReference type="ARBA" id="ARBA00022723"/>
    </source>
</evidence>
<dbReference type="InterPro" id="IPR000146">
    <property type="entry name" value="FBPase_class-1"/>
</dbReference>
<dbReference type="CDD" id="cd00354">
    <property type="entry name" value="FBPase"/>
    <property type="match status" value="1"/>
</dbReference>
<dbReference type="PROSITE" id="PS00124">
    <property type="entry name" value="FBPASE"/>
    <property type="match status" value="1"/>
</dbReference>
<dbReference type="Pfam" id="PF00316">
    <property type="entry name" value="FBPase"/>
    <property type="match status" value="1"/>
</dbReference>